<dbReference type="PANTHER" id="PTHR43236:SF2">
    <property type="entry name" value="BLL0069 PROTEIN"/>
    <property type="match status" value="1"/>
</dbReference>
<gene>
    <name evidence="2" type="ORF">DMY87_22245</name>
</gene>
<dbReference type="InterPro" id="IPR010359">
    <property type="entry name" value="IrrE_HExxH"/>
</dbReference>
<organism evidence="2 3">
    <name type="scientific">Rhizobium wuzhouense</name>
    <dbReference type="NCBI Taxonomy" id="1986026"/>
    <lineage>
        <taxon>Bacteria</taxon>
        <taxon>Pseudomonadati</taxon>
        <taxon>Pseudomonadota</taxon>
        <taxon>Alphaproteobacteria</taxon>
        <taxon>Hyphomicrobiales</taxon>
        <taxon>Rhizobiaceae</taxon>
        <taxon>Rhizobium/Agrobacterium group</taxon>
        <taxon>Rhizobium</taxon>
    </lineage>
</organism>
<name>A0ABX5NM96_9HYPH</name>
<sequence>MRPKIWLKPTRAQEIRRIVEDLLLKVKFAELPVPVEAVAKTLDISVKFAPYSEGDLAGMLILQPRPTIAVNSAHHRNRQRFTIAHEIGHFLLHKKESIHIDEKMAVLYRDKNSSMAINPQEVEANHFAAELLMPKRILLKDLANKQIDLEEDEILLNLAKRYGVSQQAMAFRIANILS</sequence>
<evidence type="ECO:0000313" key="2">
    <source>
        <dbReference type="EMBL" id="PYB70011.1"/>
    </source>
</evidence>
<dbReference type="EMBL" id="QJRY01000011">
    <property type="protein sequence ID" value="PYB70011.1"/>
    <property type="molecule type" value="Genomic_DNA"/>
</dbReference>
<dbReference type="PANTHER" id="PTHR43236">
    <property type="entry name" value="ANTITOXIN HIGA1"/>
    <property type="match status" value="1"/>
</dbReference>
<evidence type="ECO:0000259" key="1">
    <source>
        <dbReference type="Pfam" id="PF06114"/>
    </source>
</evidence>
<protein>
    <recommendedName>
        <fullName evidence="1">IrrE N-terminal-like domain-containing protein</fullName>
    </recommendedName>
</protein>
<evidence type="ECO:0000313" key="3">
    <source>
        <dbReference type="Proteomes" id="UP000247536"/>
    </source>
</evidence>
<feature type="domain" description="IrrE N-terminal-like" evidence="1">
    <location>
        <begin position="39"/>
        <end position="173"/>
    </location>
</feature>
<dbReference type="RefSeq" id="WP_110793840.1">
    <property type="nucleotide sequence ID" value="NZ_QJRY01000011.1"/>
</dbReference>
<dbReference type="Pfam" id="PF06114">
    <property type="entry name" value="Peptidase_M78"/>
    <property type="match status" value="1"/>
</dbReference>
<reference evidence="2 3" key="1">
    <citation type="submission" date="2018-06" db="EMBL/GenBank/DDBJ databases">
        <title>Rhizobium wuzhouense sp. nov., isolated from roots of Oryza officinalis.</title>
        <authorList>
            <person name="Yuan T."/>
        </authorList>
    </citation>
    <scope>NUCLEOTIDE SEQUENCE [LARGE SCALE GENOMIC DNA]</scope>
    <source>
        <strain evidence="2 3">W44</strain>
    </source>
</reference>
<dbReference type="InterPro" id="IPR052345">
    <property type="entry name" value="Rad_response_metalloprotease"/>
</dbReference>
<comment type="caution">
    <text evidence="2">The sequence shown here is derived from an EMBL/GenBank/DDBJ whole genome shotgun (WGS) entry which is preliminary data.</text>
</comment>
<dbReference type="Gene3D" id="1.10.10.2910">
    <property type="match status" value="1"/>
</dbReference>
<keyword evidence="3" id="KW-1185">Reference proteome</keyword>
<accession>A0ABX5NM96</accession>
<dbReference type="Proteomes" id="UP000247536">
    <property type="component" value="Unassembled WGS sequence"/>
</dbReference>
<proteinExistence type="predicted"/>